<dbReference type="EMBL" id="AWQX01000373">
    <property type="protein sequence ID" value="EST19666.1"/>
    <property type="molecule type" value="Genomic_DNA"/>
</dbReference>
<proteinExistence type="predicted"/>
<dbReference type="PATRIC" id="fig|1352936.5.peg.8612"/>
<name>V6JKQ7_STRRC</name>
<dbReference type="STRING" id="1352936.M878_41590"/>
<reference evidence="1 2" key="1">
    <citation type="journal article" date="2014" name="Genome Announc.">
        <title>Draft Genome Sequence of Streptomyces roseochromogenes subsp. oscitans DS 12.976, Producer of the Aminocoumarin Antibiotic Clorobiocin.</title>
        <authorList>
            <person name="Ruckert C."/>
            <person name="Kalinowski J."/>
            <person name="Heide L."/>
            <person name="Apel A.K."/>
        </authorList>
    </citation>
    <scope>NUCLEOTIDE SEQUENCE [LARGE SCALE GENOMIC DNA]</scope>
    <source>
        <strain evidence="1 2">DS 12.976</strain>
    </source>
</reference>
<dbReference type="HOGENOM" id="CLU_2939992_0_0_11"/>
<dbReference type="Proteomes" id="UP000017984">
    <property type="component" value="Chromosome"/>
</dbReference>
<evidence type="ECO:0000313" key="2">
    <source>
        <dbReference type="Proteomes" id="UP000017984"/>
    </source>
</evidence>
<comment type="caution">
    <text evidence="1">The sequence shown here is derived from an EMBL/GenBank/DDBJ whole genome shotgun (WGS) entry which is preliminary data.</text>
</comment>
<gene>
    <name evidence="1" type="ORF">M878_41590</name>
</gene>
<dbReference type="AlphaFoldDB" id="V6JKQ7"/>
<protein>
    <submittedName>
        <fullName evidence="1">Uncharacterized protein</fullName>
    </submittedName>
</protein>
<sequence length="60" mass="6462">MYGLRAEHLLGVAVIHLTPSDDAHLGFPRIMHRVMLAGDVPVGVDGRRSEAVTGTAVGRW</sequence>
<organism evidence="1 2">
    <name type="scientific">Streptomyces roseochromogenus subsp. oscitans DS 12.976</name>
    <dbReference type="NCBI Taxonomy" id="1352936"/>
    <lineage>
        <taxon>Bacteria</taxon>
        <taxon>Bacillati</taxon>
        <taxon>Actinomycetota</taxon>
        <taxon>Actinomycetes</taxon>
        <taxon>Kitasatosporales</taxon>
        <taxon>Streptomycetaceae</taxon>
        <taxon>Streptomyces</taxon>
    </lineage>
</organism>
<keyword evidence="2" id="KW-1185">Reference proteome</keyword>
<evidence type="ECO:0000313" key="1">
    <source>
        <dbReference type="EMBL" id="EST19666.1"/>
    </source>
</evidence>
<accession>V6JKQ7</accession>